<proteinExistence type="predicted"/>
<reference evidence="1" key="1">
    <citation type="submission" date="2023-10" db="EMBL/GenBank/DDBJ databases">
        <authorList>
            <person name="Rodriguez Cubillos JULIANA M."/>
            <person name="De Vega J."/>
        </authorList>
    </citation>
    <scope>NUCLEOTIDE SEQUENCE</scope>
</reference>
<comment type="caution">
    <text evidence="1">The sequence shown here is derived from an EMBL/GenBank/DDBJ whole genome shotgun (WGS) entry which is preliminary data.</text>
</comment>
<accession>A0ACB0JJG1</accession>
<sequence>MVDPPTFSLGLTASDEEKGNASSSGAEANVKHKGKEKKDEKKVSDKVRKDNDADPRLRHKLSIPNVYDIMQLIEGKTRKDEIVKELTECGFGGMRYICNWTKIPTFFVDWIVKSFEKEHMWIRLTKTKVLPLRDDDVHRVYELPMAGKEINLDLCSDGAIRRLRRELGLGGDSSPHVKVSDLESKLKTIEHPKAWVKGAICYIIHNILCPTNHSGVSLQYAQILEDPAGVSSYNWCSYVLQYMKEGLQNPIVANPLADFHFLMINYMEKMGKKSPFLTGRYKRPSLRDWDVKTATQDIQKVHDVMGLEYGLTAGVTTLNNTDEVPLVLCFDADTCPLSAAPMHLNHCRSCIMVYNRAAEILERRKQGLRYKSSANRRKVIPNVEDEEADDGQGQQPPLSGTQETILQYPQYFDAGATPLRTVLVDEIIDLSQEDTVKPTRVKRKNEKEDRTYPERRRAVKKSKYLTSPYDTAVYESTATKLQKDICTYAWSSSIDEEEILYYSKSHDFSLQRKELWTLNKDEWISCFVVNSWVNYLNWRQRKGQMTRLVTRYINHQYMERPDALEIEQPAAFNNFIARLKWFKYMDWKKIDPTSLEYIMTPVLIGNPGSHYVCFVVNLKSHKFQFLNSMYGDKFVALYLPFRWRRESSLIPKSSHIVNNNDVSSAEFHSLIQCLEYESLKTKERKQIATKGLEDLIREIKGMSESHEDQIGLEVVPNNDECDVGIPVRTRSKGRPKGSKAKVVVEVVSNNDECDVGNPVRTKSKGRPKRSRPKGGVEAATKIRHCLIPNCGATGHDTRNCPNKRKHNDILPNESPNE</sequence>
<organism evidence="1 2">
    <name type="scientific">Trifolium pratense</name>
    <name type="common">Red clover</name>
    <dbReference type="NCBI Taxonomy" id="57577"/>
    <lineage>
        <taxon>Eukaryota</taxon>
        <taxon>Viridiplantae</taxon>
        <taxon>Streptophyta</taxon>
        <taxon>Embryophyta</taxon>
        <taxon>Tracheophyta</taxon>
        <taxon>Spermatophyta</taxon>
        <taxon>Magnoliopsida</taxon>
        <taxon>eudicotyledons</taxon>
        <taxon>Gunneridae</taxon>
        <taxon>Pentapetalae</taxon>
        <taxon>rosids</taxon>
        <taxon>fabids</taxon>
        <taxon>Fabales</taxon>
        <taxon>Fabaceae</taxon>
        <taxon>Papilionoideae</taxon>
        <taxon>50 kb inversion clade</taxon>
        <taxon>NPAAA clade</taxon>
        <taxon>Hologalegina</taxon>
        <taxon>IRL clade</taxon>
        <taxon>Trifolieae</taxon>
        <taxon>Trifolium</taxon>
    </lineage>
</organism>
<gene>
    <name evidence="1" type="ORF">MILVUS5_LOCUS13436</name>
</gene>
<protein>
    <submittedName>
        <fullName evidence="1">Uncharacterized protein</fullName>
    </submittedName>
</protein>
<dbReference type="Proteomes" id="UP001177021">
    <property type="component" value="Unassembled WGS sequence"/>
</dbReference>
<evidence type="ECO:0000313" key="2">
    <source>
        <dbReference type="Proteomes" id="UP001177021"/>
    </source>
</evidence>
<evidence type="ECO:0000313" key="1">
    <source>
        <dbReference type="EMBL" id="CAJ2644392.1"/>
    </source>
</evidence>
<name>A0ACB0JJG1_TRIPR</name>
<keyword evidence="2" id="KW-1185">Reference proteome</keyword>
<dbReference type="EMBL" id="CASHSV030000034">
    <property type="protein sequence ID" value="CAJ2644392.1"/>
    <property type="molecule type" value="Genomic_DNA"/>
</dbReference>